<feature type="compositionally biased region" description="Polar residues" evidence="6">
    <location>
        <begin position="133"/>
        <end position="146"/>
    </location>
</feature>
<dbReference type="PANTHER" id="PTHR23319">
    <property type="entry name" value="GRAM DOMAIN CONTAINING 1B, ISOFORM E"/>
    <property type="match status" value="1"/>
</dbReference>
<comment type="subcellular location">
    <subcellularLocation>
        <location evidence="1">Membrane</location>
        <topology evidence="1">Single-pass membrane protein</topology>
    </subcellularLocation>
</comment>
<dbReference type="GO" id="GO:0032541">
    <property type="term" value="C:cortical endoplasmic reticulum"/>
    <property type="evidence" value="ECO:0007669"/>
    <property type="project" value="TreeGrafter"/>
</dbReference>
<evidence type="ECO:0000256" key="2">
    <source>
        <dbReference type="ARBA" id="ARBA00006582"/>
    </source>
</evidence>
<feature type="compositionally biased region" description="Polar residues" evidence="6">
    <location>
        <begin position="189"/>
        <end position="201"/>
    </location>
</feature>
<feature type="compositionally biased region" description="Polar residues" evidence="6">
    <location>
        <begin position="10"/>
        <end position="30"/>
    </location>
</feature>
<dbReference type="Pfam" id="PF16016">
    <property type="entry name" value="VASt"/>
    <property type="match status" value="1"/>
</dbReference>
<evidence type="ECO:0000256" key="6">
    <source>
        <dbReference type="SAM" id="MobiDB-lite"/>
    </source>
</evidence>
<comment type="similarity">
    <text evidence="2">Belongs to the YSP2 family.</text>
</comment>
<feature type="region of interest" description="Disordered" evidence="6">
    <location>
        <begin position="1"/>
        <end position="35"/>
    </location>
</feature>
<dbReference type="GO" id="GO:0005739">
    <property type="term" value="C:mitochondrion"/>
    <property type="evidence" value="ECO:0007669"/>
    <property type="project" value="TreeGrafter"/>
</dbReference>
<dbReference type="GO" id="GO:0120015">
    <property type="term" value="F:sterol transfer activity"/>
    <property type="evidence" value="ECO:0007669"/>
    <property type="project" value="TreeGrafter"/>
</dbReference>
<evidence type="ECO:0000259" key="8">
    <source>
        <dbReference type="PROSITE" id="PS51778"/>
    </source>
</evidence>
<feature type="compositionally biased region" description="Low complexity" evidence="6">
    <location>
        <begin position="327"/>
        <end position="343"/>
    </location>
</feature>
<evidence type="ECO:0000256" key="1">
    <source>
        <dbReference type="ARBA" id="ARBA00004167"/>
    </source>
</evidence>
<dbReference type="SMART" id="SM00568">
    <property type="entry name" value="GRAM"/>
    <property type="match status" value="1"/>
</dbReference>
<dbReference type="Proteomes" id="UP000308199">
    <property type="component" value="Unassembled WGS sequence"/>
</dbReference>
<dbReference type="CDD" id="cd13220">
    <property type="entry name" value="PH-GRAM_GRAMDC"/>
    <property type="match status" value="1"/>
</dbReference>
<feature type="region of interest" description="Disordered" evidence="6">
    <location>
        <begin position="731"/>
        <end position="752"/>
    </location>
</feature>
<feature type="region of interest" description="Disordered" evidence="6">
    <location>
        <begin position="47"/>
        <end position="101"/>
    </location>
</feature>
<feature type="compositionally biased region" description="Pro residues" evidence="6">
    <location>
        <begin position="295"/>
        <end position="313"/>
    </location>
</feature>
<dbReference type="InterPro" id="IPR031968">
    <property type="entry name" value="VASt"/>
</dbReference>
<gene>
    <name evidence="9" type="ORF">EW145_g2094</name>
</gene>
<organism evidence="9 10">
    <name type="scientific">Phellinidium pouzarii</name>
    <dbReference type="NCBI Taxonomy" id="167371"/>
    <lineage>
        <taxon>Eukaryota</taxon>
        <taxon>Fungi</taxon>
        <taxon>Dikarya</taxon>
        <taxon>Basidiomycota</taxon>
        <taxon>Agaricomycotina</taxon>
        <taxon>Agaricomycetes</taxon>
        <taxon>Hymenochaetales</taxon>
        <taxon>Hymenochaetaceae</taxon>
        <taxon>Phellinidium</taxon>
    </lineage>
</organism>
<evidence type="ECO:0000256" key="7">
    <source>
        <dbReference type="SAM" id="Phobius"/>
    </source>
</evidence>
<feature type="transmembrane region" description="Helical" evidence="7">
    <location>
        <begin position="794"/>
        <end position="813"/>
    </location>
</feature>
<sequence>MAPNFLSKFVKTNTALSPENNHTRSRTSSDIGPLRARTVSDALSITPSLVLTRDNGDSPVQPTTPGSLHRSDSPRSKRSRSASPAVSVRSRPSPVTTPRREAQALLDMQCTTSPENVMRANDTMGLGIDLGQPRSNLPSDTSSSNGDMLKHKHSSKSLKSVRSAKIDGEVPPMSSASQVVELPPRSQSMFVESPTSDSTPTVAAFPSPSEIDAASGSSMAPSMSTTSQNSLQPRLPDSDSISISSAVSSNKKMTWRRGSVGSSKKRKPTGLASAIAASGLVMANPVVTHSLTQFVPPPSLPSSPPRNYGPPQSPTARSFSGGDRHPPSSSSRVRSPGDSSSISMGDVAEANESTNGDQFYSDVSSGSEDELDLQEEIPVTGFAVASNRRNADFHEMFPQVPEGDYLIEDYGCALQREILIQGRLYISENHICFHANIFGWITDLIIPVYEIISVEKKMTALFIPNAIQITTRTSKYTFASFLSRDTTYDVVHNIWKLSRPDAESIRSGGASARPSLDDPRLYQENNVPEEKAQKLENKVTVCKCGKEDLHYSETAMVAVFPGTPEKIYNLIYHSDLQISDWIPDPESNLLSRKFSYIKILNGVVKQTKCELKDETVYCDFSDHVSTVTTTRTPDVPSGNAFAVKTRTCITWASSATTKVVVTTQVEWTGRSFIKSMISSSAIEGQKQYHIALDRAIRKYIAEHKNEFIPEGMEEVIEAPITVEETTNKEIGVSSPNAQLSEEDANKRREHERNQRATQWAFDTCMGAWKVAKQSTLDALDLVGDAWDQSSSTTVLYFIIVVLVFSNIWTLVMVGRREEVGRRKSMIKVEEQQKWVANIVSALWDERQTMHHPTGEPIFSVPALRDGCQQGEVQGEVGEINRVLDLVEQRVTHLRQSLRELD</sequence>
<dbReference type="InterPro" id="IPR004182">
    <property type="entry name" value="GRAM"/>
</dbReference>
<reference evidence="9 10" key="1">
    <citation type="submission" date="2019-02" db="EMBL/GenBank/DDBJ databases">
        <title>Genome sequencing of the rare red list fungi Phellinidium pouzarii.</title>
        <authorList>
            <person name="Buettner E."/>
            <person name="Kellner H."/>
        </authorList>
    </citation>
    <scope>NUCLEOTIDE SEQUENCE [LARGE SCALE GENOMIC DNA]</scope>
    <source>
        <strain evidence="9 10">DSM 108285</strain>
    </source>
</reference>
<feature type="compositionally biased region" description="Polar residues" evidence="6">
    <location>
        <begin position="351"/>
        <end position="366"/>
    </location>
</feature>
<dbReference type="AlphaFoldDB" id="A0A4S4LC40"/>
<keyword evidence="10" id="KW-1185">Reference proteome</keyword>
<dbReference type="InterPro" id="IPR011993">
    <property type="entry name" value="PH-like_dom_sf"/>
</dbReference>
<evidence type="ECO:0000256" key="4">
    <source>
        <dbReference type="ARBA" id="ARBA00022989"/>
    </source>
</evidence>
<dbReference type="GO" id="GO:0140268">
    <property type="term" value="C:endoplasmic reticulum-plasma membrane contact site"/>
    <property type="evidence" value="ECO:0007669"/>
    <property type="project" value="TreeGrafter"/>
</dbReference>
<dbReference type="GO" id="GO:0005789">
    <property type="term" value="C:endoplasmic reticulum membrane"/>
    <property type="evidence" value="ECO:0007669"/>
    <property type="project" value="TreeGrafter"/>
</dbReference>
<dbReference type="GO" id="GO:0032366">
    <property type="term" value="P:intracellular sterol transport"/>
    <property type="evidence" value="ECO:0007669"/>
    <property type="project" value="TreeGrafter"/>
</dbReference>
<feature type="region of interest" description="Disordered" evidence="6">
    <location>
        <begin position="189"/>
        <end position="270"/>
    </location>
</feature>
<keyword evidence="3 7" id="KW-0812">Transmembrane</keyword>
<dbReference type="PANTHER" id="PTHR23319:SF4">
    <property type="entry name" value="GRAM DOMAIN CONTAINING 1B, ISOFORM E"/>
    <property type="match status" value="1"/>
</dbReference>
<dbReference type="Gene3D" id="2.30.29.30">
    <property type="entry name" value="Pleckstrin-homology domain (PH domain)/Phosphotyrosine-binding domain (PTB)"/>
    <property type="match status" value="1"/>
</dbReference>
<keyword evidence="4 7" id="KW-1133">Transmembrane helix</keyword>
<dbReference type="Pfam" id="PF02893">
    <property type="entry name" value="GRAM"/>
    <property type="match status" value="1"/>
</dbReference>
<dbReference type="GO" id="GO:0032934">
    <property type="term" value="F:sterol binding"/>
    <property type="evidence" value="ECO:0007669"/>
    <property type="project" value="TreeGrafter"/>
</dbReference>
<feature type="compositionally biased region" description="Low complexity" evidence="6">
    <location>
        <begin position="213"/>
        <end position="227"/>
    </location>
</feature>
<protein>
    <recommendedName>
        <fullName evidence="8">VASt domain-containing protein</fullName>
    </recommendedName>
</protein>
<evidence type="ECO:0000256" key="3">
    <source>
        <dbReference type="ARBA" id="ARBA00022692"/>
    </source>
</evidence>
<accession>A0A4S4LC40</accession>
<proteinExistence type="inferred from homology"/>
<evidence type="ECO:0000313" key="10">
    <source>
        <dbReference type="Proteomes" id="UP000308199"/>
    </source>
</evidence>
<evidence type="ECO:0000256" key="5">
    <source>
        <dbReference type="ARBA" id="ARBA00023136"/>
    </source>
</evidence>
<evidence type="ECO:0000313" key="9">
    <source>
        <dbReference type="EMBL" id="THH09336.1"/>
    </source>
</evidence>
<dbReference type="OrthoDB" id="2162691at2759"/>
<feature type="compositionally biased region" description="Basic and acidic residues" evidence="6">
    <location>
        <begin position="743"/>
        <end position="752"/>
    </location>
</feature>
<dbReference type="PROSITE" id="PS51778">
    <property type="entry name" value="VAST"/>
    <property type="match status" value="1"/>
</dbReference>
<dbReference type="EMBL" id="SGPK01000067">
    <property type="protein sequence ID" value="THH09336.1"/>
    <property type="molecule type" value="Genomic_DNA"/>
</dbReference>
<feature type="region of interest" description="Disordered" evidence="6">
    <location>
        <begin position="125"/>
        <end position="161"/>
    </location>
</feature>
<feature type="region of interest" description="Disordered" evidence="6">
    <location>
        <begin position="294"/>
        <end position="371"/>
    </location>
</feature>
<feature type="compositionally biased region" description="Low complexity" evidence="6">
    <location>
        <begin position="81"/>
        <end position="97"/>
    </location>
</feature>
<comment type="caution">
    <text evidence="9">The sequence shown here is derived from an EMBL/GenBank/DDBJ whole genome shotgun (WGS) entry which is preliminary data.</text>
</comment>
<feature type="compositionally biased region" description="Low complexity" evidence="6">
    <location>
        <begin position="238"/>
        <end position="249"/>
    </location>
</feature>
<dbReference type="InterPro" id="IPR051482">
    <property type="entry name" value="Cholesterol_transport"/>
</dbReference>
<keyword evidence="5 7" id="KW-0472">Membrane</keyword>
<dbReference type="GO" id="GO:0005886">
    <property type="term" value="C:plasma membrane"/>
    <property type="evidence" value="ECO:0007669"/>
    <property type="project" value="TreeGrafter"/>
</dbReference>
<feature type="domain" description="VASt" evidence="8">
    <location>
        <begin position="531"/>
        <end position="704"/>
    </location>
</feature>
<name>A0A4S4LC40_9AGAM</name>